<dbReference type="Proteomes" id="UP000177996">
    <property type="component" value="Unassembled WGS sequence"/>
</dbReference>
<dbReference type="SUPFAM" id="SSF52788">
    <property type="entry name" value="Phosphotyrosine protein phosphatases I"/>
    <property type="match status" value="1"/>
</dbReference>
<evidence type="ECO:0000313" key="1">
    <source>
        <dbReference type="EMBL" id="OGZ07773.1"/>
    </source>
</evidence>
<comment type="caution">
    <text evidence="1">The sequence shown here is derived from an EMBL/GenBank/DDBJ whole genome shotgun (WGS) entry which is preliminary data.</text>
</comment>
<sequence>MRKTRLLFICSSAVDRSPAAVDLFTQSQKYVAKAAGTHSDAMRQVTQRLLNWADFIFVMSEGTNRHRTYLRKNFSVHGRKIYDLHVRDIYYRNDPRLCRVLRQRISEIIRP</sequence>
<gene>
    <name evidence="1" type="ORF">A3D65_01585</name>
</gene>
<proteinExistence type="predicted"/>
<dbReference type="InterPro" id="IPR036196">
    <property type="entry name" value="Ptyr_pPase_sf"/>
</dbReference>
<organism evidence="1 2">
    <name type="scientific">Candidatus Lloydbacteria bacterium RIFCSPHIGHO2_02_FULL_50_13</name>
    <dbReference type="NCBI Taxonomy" id="1798661"/>
    <lineage>
        <taxon>Bacteria</taxon>
        <taxon>Candidatus Lloydiibacteriota</taxon>
    </lineage>
</organism>
<evidence type="ECO:0000313" key="2">
    <source>
        <dbReference type="Proteomes" id="UP000177996"/>
    </source>
</evidence>
<dbReference type="AlphaFoldDB" id="A0A1G2D2F0"/>
<dbReference type="EMBL" id="MHLL01000053">
    <property type="protein sequence ID" value="OGZ07773.1"/>
    <property type="molecule type" value="Genomic_DNA"/>
</dbReference>
<name>A0A1G2D2F0_9BACT</name>
<protein>
    <recommendedName>
        <fullName evidence="3">Phosphotyrosine protein phosphatase I domain-containing protein</fullName>
    </recommendedName>
</protein>
<evidence type="ECO:0008006" key="3">
    <source>
        <dbReference type="Google" id="ProtNLM"/>
    </source>
</evidence>
<reference evidence="1 2" key="1">
    <citation type="journal article" date="2016" name="Nat. Commun.">
        <title>Thousands of microbial genomes shed light on interconnected biogeochemical processes in an aquifer system.</title>
        <authorList>
            <person name="Anantharaman K."/>
            <person name="Brown C.T."/>
            <person name="Hug L.A."/>
            <person name="Sharon I."/>
            <person name="Castelle C.J."/>
            <person name="Probst A.J."/>
            <person name="Thomas B.C."/>
            <person name="Singh A."/>
            <person name="Wilkins M.J."/>
            <person name="Karaoz U."/>
            <person name="Brodie E.L."/>
            <person name="Williams K.H."/>
            <person name="Hubbard S.S."/>
            <person name="Banfield J.F."/>
        </authorList>
    </citation>
    <scope>NUCLEOTIDE SEQUENCE [LARGE SCALE GENOMIC DNA]</scope>
</reference>
<accession>A0A1G2D2F0</accession>